<dbReference type="AlphaFoldDB" id="A0A4U7JJI0"/>
<dbReference type="EMBL" id="CP061336">
    <property type="protein sequence ID" value="QNU66186.1"/>
    <property type="molecule type" value="Genomic_DNA"/>
</dbReference>
<organism evidence="2 3">
    <name type="scientific">Ruminiclostridium herbifermentans</name>
    <dbReference type="NCBI Taxonomy" id="2488810"/>
    <lineage>
        <taxon>Bacteria</taxon>
        <taxon>Bacillati</taxon>
        <taxon>Bacillota</taxon>
        <taxon>Clostridia</taxon>
        <taxon>Eubacteriales</taxon>
        <taxon>Oscillospiraceae</taxon>
        <taxon>Ruminiclostridium</taxon>
    </lineage>
</organism>
<protein>
    <submittedName>
        <fullName evidence="2">Insulinase family protein</fullName>
    </submittedName>
</protein>
<evidence type="ECO:0000313" key="2">
    <source>
        <dbReference type="EMBL" id="QNU66186.1"/>
    </source>
</evidence>
<dbReference type="RefSeq" id="WP_137696930.1">
    <property type="nucleotide sequence ID" value="NZ_CP061336.1"/>
</dbReference>
<dbReference type="GO" id="GO:0046872">
    <property type="term" value="F:metal ion binding"/>
    <property type="evidence" value="ECO:0007669"/>
    <property type="project" value="InterPro"/>
</dbReference>
<dbReference type="Proteomes" id="UP000306409">
    <property type="component" value="Chromosome"/>
</dbReference>
<proteinExistence type="predicted"/>
<feature type="domain" description="Peptidase M16 C-terminal" evidence="1">
    <location>
        <begin position="192"/>
        <end position="353"/>
    </location>
</feature>
<dbReference type="PROSITE" id="PS51257">
    <property type="entry name" value="PROKAR_LIPOPROTEIN"/>
    <property type="match status" value="1"/>
</dbReference>
<sequence>MNRIISVLASLVCICIWFTGCNTSQSSVYEEFSYKNIDIIQIKNDLSRNIVMSFYYKCGYDQEIYPEEANWYITNIMLGSDTKKYSAKEIKTIMQENGISITSGYNQNYGSITSKFLLKDYDLASDLLKELVFECSITDNAFKECQNNYLTQASKTLTSEKVLERIKNIYFGNEEQKSSNIDIKESSSQLELSLDSLKKYYEQNIKRGKLSLVVAGNIPKSRILKTLKGISLSQNKENEYISEPPISQESKKVYFIAEGEKSIITLSKYEAVNSRDIIDLYFIRGLLEKRLNDNIRRKMGEAYIVNVSVEIGKPSTLIIRIVSNEPEVVGRTLKDELDRFEAKDISQQELKIAYEKFITEFYLSLEKKERLATFLGSTHILGLNFKELFSNPDEKVSIDPNNLNDIICELKSNMCYFGVGNYSEVEKSRFEGVFEEK</sequence>
<dbReference type="KEGG" id="rher:EHE19_015060"/>
<reference evidence="2 3" key="1">
    <citation type="submission" date="2020-09" db="EMBL/GenBank/DDBJ databases">
        <title>Characterization and genome sequencing of Ruminiclostridium sp. nov. MA18.</title>
        <authorList>
            <person name="Rettenmaier R."/>
            <person name="Kowollik M.-L."/>
            <person name="Liebl W."/>
            <person name="Zverlov V."/>
        </authorList>
    </citation>
    <scope>NUCLEOTIDE SEQUENCE [LARGE SCALE GENOMIC DNA]</scope>
    <source>
        <strain evidence="2 3">MA18</strain>
    </source>
</reference>
<gene>
    <name evidence="2" type="ORF">EHE19_015060</name>
</gene>
<evidence type="ECO:0000259" key="1">
    <source>
        <dbReference type="Pfam" id="PF05193"/>
    </source>
</evidence>
<name>A0A4U7JJI0_9FIRM</name>
<keyword evidence="3" id="KW-1185">Reference proteome</keyword>
<dbReference type="SUPFAM" id="SSF63411">
    <property type="entry name" value="LuxS/MPP-like metallohydrolase"/>
    <property type="match status" value="2"/>
</dbReference>
<dbReference type="Gene3D" id="3.30.830.10">
    <property type="entry name" value="Metalloenzyme, LuxS/M16 peptidase-like"/>
    <property type="match status" value="2"/>
</dbReference>
<accession>A0A4U7JJI0</accession>
<dbReference type="InterPro" id="IPR007863">
    <property type="entry name" value="Peptidase_M16_C"/>
</dbReference>
<dbReference type="Pfam" id="PF05193">
    <property type="entry name" value="Peptidase_M16_C"/>
    <property type="match status" value="1"/>
</dbReference>
<dbReference type="InterPro" id="IPR011249">
    <property type="entry name" value="Metalloenz_LuxS/M16"/>
</dbReference>
<evidence type="ECO:0000313" key="3">
    <source>
        <dbReference type="Proteomes" id="UP000306409"/>
    </source>
</evidence>